<keyword evidence="2" id="KW-0808">Transferase</keyword>
<name>A0A3S4UGD1_METS7</name>
<dbReference type="AlphaFoldDB" id="A0A3S4UGD1"/>
<dbReference type="PRINTS" id="PR00996">
    <property type="entry name" value="CHERMTFRASE"/>
</dbReference>
<dbReference type="EMBL" id="RXGA01000003">
    <property type="protein sequence ID" value="RWX73309.1"/>
    <property type="molecule type" value="Genomic_DNA"/>
</dbReference>
<dbReference type="GO" id="GO:0032259">
    <property type="term" value="P:methylation"/>
    <property type="evidence" value="ECO:0007669"/>
    <property type="project" value="UniProtKB-KW"/>
</dbReference>
<sequence>MNINDAELIELVRFLLSRGVKVDGYKADFLKRRICARMALTKSSTPNEYLGLLMRDNAEAKALVDSISINVSEFYRDPPVWEGIRRAMREKLKEKAESGLPPTLRIWSAGCSCGEEAYTAAIVALEAMRESGIKEGKPTVVATDVDRDALNKGSLGIYPQAAMKKVPSTLLAKYFISNQESGDRAANLSFPLAAERGLDAAPDNLASQHIGKKYSVREEVKNAVRFRIHDLFKDPPLPFMDLILCRNVLIYVSSEMQKKILEKLSFALVQGGFLVLGMNEVIFSNNGLLLEPYDPRLRIYRRVQKTSQLSPGSQKI</sequence>
<dbReference type="PROSITE" id="PS50123">
    <property type="entry name" value="CHER"/>
    <property type="match status" value="1"/>
</dbReference>
<evidence type="ECO:0000259" key="1">
    <source>
        <dbReference type="PROSITE" id="PS50123"/>
    </source>
</evidence>
<dbReference type="PANTHER" id="PTHR24422:SF10">
    <property type="entry name" value="CHEMOTAXIS PROTEIN METHYLTRANSFERASE 2"/>
    <property type="match status" value="1"/>
</dbReference>
<dbReference type="Proteomes" id="UP000288215">
    <property type="component" value="Unassembled WGS sequence"/>
</dbReference>
<dbReference type="Pfam" id="PF01739">
    <property type="entry name" value="CheR"/>
    <property type="match status" value="2"/>
</dbReference>
<gene>
    <name evidence="2" type="ORF">Metus_1283</name>
</gene>
<keyword evidence="2" id="KW-0489">Methyltransferase</keyword>
<comment type="caution">
    <text evidence="2">The sequence shown here is derived from an EMBL/GenBank/DDBJ whole genome shotgun (WGS) entry which is preliminary data.</text>
</comment>
<dbReference type="SMART" id="SM00138">
    <property type="entry name" value="MeTrc"/>
    <property type="match status" value="1"/>
</dbReference>
<dbReference type="SUPFAM" id="SSF53335">
    <property type="entry name" value="S-adenosyl-L-methionine-dependent methyltransferases"/>
    <property type="match status" value="2"/>
</dbReference>
<dbReference type="GO" id="GO:0008757">
    <property type="term" value="F:S-adenosylmethionine-dependent methyltransferase activity"/>
    <property type="evidence" value="ECO:0007669"/>
    <property type="project" value="InterPro"/>
</dbReference>
<proteinExistence type="predicted"/>
<dbReference type="Gene3D" id="3.40.50.150">
    <property type="entry name" value="Vaccinia Virus protein VP39"/>
    <property type="match status" value="1"/>
</dbReference>
<dbReference type="InterPro" id="IPR050903">
    <property type="entry name" value="Bact_Chemotaxis_MeTrfase"/>
</dbReference>
<evidence type="ECO:0000313" key="2">
    <source>
        <dbReference type="EMBL" id="RWX73309.1"/>
    </source>
</evidence>
<dbReference type="InterPro" id="IPR000780">
    <property type="entry name" value="CheR_MeTrfase"/>
</dbReference>
<accession>A0A3S4UGD1</accession>
<reference evidence="2 3" key="1">
    <citation type="submission" date="2018-12" db="EMBL/GenBank/DDBJ databases">
        <title>The complete genome of the methanogenic archaea of the candidate phylum Verstraetearchaeota, obtained from the metagenome of underground thermal water.</title>
        <authorList>
            <person name="Kadnikov V.V."/>
            <person name="Mardanov A.V."/>
            <person name="Beletsky A.V."/>
            <person name="Karnachuk O.V."/>
            <person name="Ravin N.V."/>
        </authorList>
    </citation>
    <scope>NUCLEOTIDE SEQUENCE [LARGE SCALE GENOMIC DNA]</scope>
    <source>
        <strain evidence="2">Ch88</strain>
    </source>
</reference>
<organism evidence="2 3">
    <name type="scientific">Methanosuratincola subterraneus</name>
    <dbReference type="NCBI Taxonomy" id="2593994"/>
    <lineage>
        <taxon>Archaea</taxon>
        <taxon>Thermoproteota</taxon>
        <taxon>Methanosuratincolia</taxon>
        <taxon>Candidatus Methanomethylicales</taxon>
        <taxon>Candidatus Methanomethylicaceae</taxon>
        <taxon>Candidatus Methanosuratincola (ex Vanwonterghem et al. 2016)</taxon>
    </lineage>
</organism>
<protein>
    <submittedName>
        <fullName evidence="2">Chemotaxis protein methyltransferase CheR</fullName>
    </submittedName>
</protein>
<dbReference type="SUPFAM" id="SSF47757">
    <property type="entry name" value="Chemotaxis receptor methyltransferase CheR, N-terminal domain"/>
    <property type="match status" value="1"/>
</dbReference>
<dbReference type="InterPro" id="IPR022642">
    <property type="entry name" value="CheR_C"/>
</dbReference>
<dbReference type="InterPro" id="IPR029063">
    <property type="entry name" value="SAM-dependent_MTases_sf"/>
</dbReference>
<evidence type="ECO:0000313" key="3">
    <source>
        <dbReference type="Proteomes" id="UP000288215"/>
    </source>
</evidence>
<feature type="domain" description="CheR-type methyltransferase" evidence="1">
    <location>
        <begin position="19"/>
        <end position="306"/>
    </location>
</feature>
<dbReference type="PANTHER" id="PTHR24422">
    <property type="entry name" value="CHEMOTAXIS PROTEIN METHYLTRANSFERASE"/>
    <property type="match status" value="1"/>
</dbReference>